<dbReference type="SMART" id="SM00460">
    <property type="entry name" value="TGc"/>
    <property type="match status" value="1"/>
</dbReference>
<dbReference type="InterPro" id="IPR038765">
    <property type="entry name" value="Papain-like_cys_pep_sf"/>
</dbReference>
<protein>
    <submittedName>
        <fullName evidence="4">Transglutaminase domain-containing protein</fullName>
    </submittedName>
</protein>
<dbReference type="InterPro" id="IPR052901">
    <property type="entry name" value="Bact_TGase-like"/>
</dbReference>
<dbReference type="InterPro" id="IPR002931">
    <property type="entry name" value="Transglutaminase-like"/>
</dbReference>
<dbReference type="PANTHER" id="PTHR42736">
    <property type="entry name" value="PROTEIN-GLUTAMINE GAMMA-GLUTAMYLTRANSFERASE"/>
    <property type="match status" value="1"/>
</dbReference>
<keyword evidence="2" id="KW-0472">Membrane</keyword>
<dbReference type="Pfam" id="PF01841">
    <property type="entry name" value="Transglut_core"/>
    <property type="match status" value="1"/>
</dbReference>
<dbReference type="Proteomes" id="UP000515976">
    <property type="component" value="Chromosome"/>
</dbReference>
<dbReference type="EMBL" id="CP060712">
    <property type="protein sequence ID" value="QNN50731.1"/>
    <property type="molecule type" value="Genomic_DNA"/>
</dbReference>
<dbReference type="KEGG" id="pei:H9L10_07290"/>
<dbReference type="Gene3D" id="3.10.620.30">
    <property type="match status" value="1"/>
</dbReference>
<feature type="transmembrane region" description="Helical" evidence="2">
    <location>
        <begin position="188"/>
        <end position="210"/>
    </location>
</feature>
<feature type="domain" description="Transglutaminase-like" evidence="3">
    <location>
        <begin position="51"/>
        <end position="120"/>
    </location>
</feature>
<keyword evidence="5" id="KW-1185">Reference proteome</keyword>
<feature type="region of interest" description="Disordered" evidence="1">
    <location>
        <begin position="328"/>
        <end position="356"/>
    </location>
</feature>
<dbReference type="SUPFAM" id="SSF54001">
    <property type="entry name" value="Cysteine proteinases"/>
    <property type="match status" value="1"/>
</dbReference>
<evidence type="ECO:0000256" key="1">
    <source>
        <dbReference type="SAM" id="MobiDB-lite"/>
    </source>
</evidence>
<evidence type="ECO:0000256" key="2">
    <source>
        <dbReference type="SAM" id="Phobius"/>
    </source>
</evidence>
<keyword evidence="2" id="KW-1133">Transmembrane helix</keyword>
<dbReference type="PANTHER" id="PTHR42736:SF1">
    <property type="entry name" value="PROTEIN-GLUTAMINE GAMMA-GLUTAMYLTRANSFERASE"/>
    <property type="match status" value="1"/>
</dbReference>
<organism evidence="4 5">
    <name type="scientific">Phycicoccus endophyticus</name>
    <dbReference type="NCBI Taxonomy" id="1690220"/>
    <lineage>
        <taxon>Bacteria</taxon>
        <taxon>Bacillati</taxon>
        <taxon>Actinomycetota</taxon>
        <taxon>Actinomycetes</taxon>
        <taxon>Micrococcales</taxon>
        <taxon>Intrasporangiaceae</taxon>
        <taxon>Phycicoccus</taxon>
    </lineage>
</organism>
<dbReference type="AlphaFoldDB" id="A0A7G9R556"/>
<reference evidence="4 5" key="1">
    <citation type="submission" date="2020-08" db="EMBL/GenBank/DDBJ databases">
        <title>Genome sequence of Phycicoccus endophyticus JCM 31784T.</title>
        <authorList>
            <person name="Hyun D.-W."/>
            <person name="Bae J.-W."/>
        </authorList>
    </citation>
    <scope>NUCLEOTIDE SEQUENCE [LARGE SCALE GENOMIC DNA]</scope>
    <source>
        <strain evidence="4 5">JCM 31784</strain>
    </source>
</reference>
<evidence type="ECO:0000313" key="5">
    <source>
        <dbReference type="Proteomes" id="UP000515976"/>
    </source>
</evidence>
<name>A0A7G9R556_9MICO</name>
<gene>
    <name evidence="4" type="ORF">H9L10_07290</name>
</gene>
<feature type="region of interest" description="Disordered" evidence="1">
    <location>
        <begin position="124"/>
        <end position="174"/>
    </location>
</feature>
<feature type="compositionally biased region" description="Acidic residues" evidence="1">
    <location>
        <begin position="162"/>
        <end position="172"/>
    </location>
</feature>
<feature type="compositionally biased region" description="Low complexity" evidence="1">
    <location>
        <begin position="134"/>
        <end position="153"/>
    </location>
</feature>
<keyword evidence="2" id="KW-0812">Transmembrane</keyword>
<accession>A0A7G9R556</accession>
<dbReference type="RefSeq" id="WP_187566794.1">
    <property type="nucleotide sequence ID" value="NZ_CP060712.1"/>
</dbReference>
<evidence type="ECO:0000313" key="4">
    <source>
        <dbReference type="EMBL" id="QNN50731.1"/>
    </source>
</evidence>
<sequence length="356" mass="38615">MLENLTDAGDTPLEVATAIQDYLRGSDFTYSEELAEDTGQGLQDEEPLVRFLDTRRGYCVQFASAMVMLAREAGIPARMAVGFLPGTVDGDQRVVRVTDAHAWPELWFPELGWMRFEPTPGVRSGLSPAYTRESTTTEGSASPEPTSSATSTGQDSTRPEEDLPADAPEDVSVDTGSTGVLQVLVARWPTLLGVLAVLVLGALTPLGAWLSRRRARTRDDAGRLEAQWQSLLLRLGDVGLVPRDGATPRQASRELSRAAYLDAEESAALASVVEALEQARYAPPGAPVPDVSAQVRTVWRGALGRRRRVDRLRALLLPEEGRRHWRSVLRLGRRGGPESGAPPERSGRESAGAQSR</sequence>
<evidence type="ECO:0000259" key="3">
    <source>
        <dbReference type="SMART" id="SM00460"/>
    </source>
</evidence>
<proteinExistence type="predicted"/>